<name>A0A3M7QJT8_BRAPC</name>
<keyword evidence="1" id="KW-0472">Membrane</keyword>
<sequence>MTGASVAPWYLLASHHCFFLQAAHSRHLLFPLGLKLFFPLLQIFRVHLRLFVHLQKLLFTKKKKRKKSVFLVEIENACFFLSFQVFGVVSLSLYTAFGFIC</sequence>
<dbReference type="AlphaFoldDB" id="A0A3M7QJT8"/>
<evidence type="ECO:0000313" key="2">
    <source>
        <dbReference type="EMBL" id="RNA11549.1"/>
    </source>
</evidence>
<dbReference type="Proteomes" id="UP000276133">
    <property type="component" value="Unassembled WGS sequence"/>
</dbReference>
<keyword evidence="1" id="KW-0812">Transmembrane</keyword>
<evidence type="ECO:0000313" key="3">
    <source>
        <dbReference type="Proteomes" id="UP000276133"/>
    </source>
</evidence>
<gene>
    <name evidence="2" type="ORF">BpHYR1_048210</name>
</gene>
<accession>A0A3M7QJT8</accession>
<proteinExistence type="predicted"/>
<keyword evidence="1" id="KW-1133">Transmembrane helix</keyword>
<dbReference type="EMBL" id="REGN01005931">
    <property type="protein sequence ID" value="RNA11549.1"/>
    <property type="molecule type" value="Genomic_DNA"/>
</dbReference>
<protein>
    <submittedName>
        <fullName evidence="2">Uncharacterized protein</fullName>
    </submittedName>
</protein>
<keyword evidence="3" id="KW-1185">Reference proteome</keyword>
<feature type="transmembrane region" description="Helical" evidence="1">
    <location>
        <begin position="69"/>
        <end position="97"/>
    </location>
</feature>
<comment type="caution">
    <text evidence="2">The sequence shown here is derived from an EMBL/GenBank/DDBJ whole genome shotgun (WGS) entry which is preliminary data.</text>
</comment>
<feature type="transmembrane region" description="Helical" evidence="1">
    <location>
        <begin position="28"/>
        <end position="48"/>
    </location>
</feature>
<reference evidence="2 3" key="1">
    <citation type="journal article" date="2018" name="Sci. Rep.">
        <title>Genomic signatures of local adaptation to the degree of environmental predictability in rotifers.</title>
        <authorList>
            <person name="Franch-Gras L."/>
            <person name="Hahn C."/>
            <person name="Garcia-Roger E.M."/>
            <person name="Carmona M.J."/>
            <person name="Serra M."/>
            <person name="Gomez A."/>
        </authorList>
    </citation>
    <scope>NUCLEOTIDE SEQUENCE [LARGE SCALE GENOMIC DNA]</scope>
    <source>
        <strain evidence="2">HYR1</strain>
    </source>
</reference>
<organism evidence="2 3">
    <name type="scientific">Brachionus plicatilis</name>
    <name type="common">Marine rotifer</name>
    <name type="synonym">Brachionus muelleri</name>
    <dbReference type="NCBI Taxonomy" id="10195"/>
    <lineage>
        <taxon>Eukaryota</taxon>
        <taxon>Metazoa</taxon>
        <taxon>Spiralia</taxon>
        <taxon>Gnathifera</taxon>
        <taxon>Rotifera</taxon>
        <taxon>Eurotatoria</taxon>
        <taxon>Monogononta</taxon>
        <taxon>Pseudotrocha</taxon>
        <taxon>Ploima</taxon>
        <taxon>Brachionidae</taxon>
        <taxon>Brachionus</taxon>
    </lineage>
</organism>
<evidence type="ECO:0000256" key="1">
    <source>
        <dbReference type="SAM" id="Phobius"/>
    </source>
</evidence>